<protein>
    <submittedName>
        <fullName evidence="2">ActD</fullName>
    </submittedName>
</protein>
<dbReference type="RefSeq" id="WP_052552944.1">
    <property type="nucleotide sequence ID" value="NZ_JMCC02000066.1"/>
</dbReference>
<name>A0A0C1ZAU5_9BACT</name>
<evidence type="ECO:0000313" key="3">
    <source>
        <dbReference type="Proteomes" id="UP000031599"/>
    </source>
</evidence>
<comment type="caution">
    <text evidence="2">The sequence shown here is derived from an EMBL/GenBank/DDBJ whole genome shotgun (WGS) entry which is preliminary data.</text>
</comment>
<dbReference type="EMBL" id="JMCC02000066">
    <property type="protein sequence ID" value="KIG14759.1"/>
    <property type="molecule type" value="Genomic_DNA"/>
</dbReference>
<dbReference type="AlphaFoldDB" id="A0A0C1ZAU5"/>
<dbReference type="Proteomes" id="UP000031599">
    <property type="component" value="Unassembled WGS sequence"/>
</dbReference>
<reference evidence="2 3" key="1">
    <citation type="submission" date="2014-12" db="EMBL/GenBank/DDBJ databases">
        <title>Genome assembly of Enhygromyxa salina DSM 15201.</title>
        <authorList>
            <person name="Sharma G."/>
            <person name="Subramanian S."/>
        </authorList>
    </citation>
    <scope>NUCLEOTIDE SEQUENCE [LARGE SCALE GENOMIC DNA]</scope>
    <source>
        <strain evidence="2 3">DSM 15201</strain>
    </source>
</reference>
<gene>
    <name evidence="2" type="ORF">DB30_06345</name>
</gene>
<evidence type="ECO:0000256" key="1">
    <source>
        <dbReference type="SAM" id="MobiDB-lite"/>
    </source>
</evidence>
<proteinExistence type="predicted"/>
<sequence>MTDPKLPPRPVPPLLVEQLALGELDPAQAKQVEAALARAGEDPAQTLARIEASNAEILADYPAPKLAADIQRRIERAREPKRRWVPWVLAPTVAAAAAVVWISVRPPEQTHVAIGDTRGDIVGDGDPEVTRIKGAVDAHLVIDRQTSAGHERLADGEAVREGDLLQLSYVSAGQREGVILSLDGLGAVTLHHPSDPSAPPILAEGKEVPLAHAYELDDAPGFERFLFVTREGASPSVAEVLAAAEQLATNPSTARSSSLALAGPGWHQHSLLLRKPPAAVDDAPPDPTPASPSPGSGAGEVP</sequence>
<feature type="region of interest" description="Disordered" evidence="1">
    <location>
        <begin position="271"/>
        <end position="302"/>
    </location>
</feature>
<organism evidence="2 3">
    <name type="scientific">Enhygromyxa salina</name>
    <dbReference type="NCBI Taxonomy" id="215803"/>
    <lineage>
        <taxon>Bacteria</taxon>
        <taxon>Pseudomonadati</taxon>
        <taxon>Myxococcota</taxon>
        <taxon>Polyangia</taxon>
        <taxon>Nannocystales</taxon>
        <taxon>Nannocystaceae</taxon>
        <taxon>Enhygromyxa</taxon>
    </lineage>
</organism>
<accession>A0A0C1ZAU5</accession>
<evidence type="ECO:0000313" key="2">
    <source>
        <dbReference type="EMBL" id="KIG14759.1"/>
    </source>
</evidence>